<dbReference type="RefSeq" id="WP_344991017.1">
    <property type="nucleotide sequence ID" value="NZ_BAABFR010000007.1"/>
</dbReference>
<keyword evidence="2" id="KW-1185">Reference proteome</keyword>
<evidence type="ECO:0000313" key="1">
    <source>
        <dbReference type="EMBL" id="GAA4385531.1"/>
    </source>
</evidence>
<dbReference type="SUPFAM" id="SSF56645">
    <property type="entry name" value="Acyl-CoA dehydrogenase NM domain-like"/>
    <property type="match status" value="1"/>
</dbReference>
<gene>
    <name evidence="1" type="ORF">GCM10023147_07380</name>
</gene>
<dbReference type="EMBL" id="BAABFR010000007">
    <property type="protein sequence ID" value="GAA4385531.1"/>
    <property type="molecule type" value="Genomic_DNA"/>
</dbReference>
<dbReference type="InterPro" id="IPR046373">
    <property type="entry name" value="Acyl-CoA_Oxase/DH_mid-dom_sf"/>
</dbReference>
<comment type="caution">
    <text evidence="1">The sequence shown here is derived from an EMBL/GenBank/DDBJ whole genome shotgun (WGS) entry which is preliminary data.</text>
</comment>
<proteinExistence type="predicted"/>
<organism evidence="1 2">
    <name type="scientific">Tsukamurella soli</name>
    <dbReference type="NCBI Taxonomy" id="644556"/>
    <lineage>
        <taxon>Bacteria</taxon>
        <taxon>Bacillati</taxon>
        <taxon>Actinomycetota</taxon>
        <taxon>Actinomycetes</taxon>
        <taxon>Mycobacteriales</taxon>
        <taxon>Tsukamurellaceae</taxon>
        <taxon>Tsukamurella</taxon>
    </lineage>
</organism>
<reference evidence="2" key="1">
    <citation type="journal article" date="2019" name="Int. J. Syst. Evol. Microbiol.">
        <title>The Global Catalogue of Microorganisms (GCM) 10K type strain sequencing project: providing services to taxonomists for standard genome sequencing and annotation.</title>
        <authorList>
            <consortium name="The Broad Institute Genomics Platform"/>
            <consortium name="The Broad Institute Genome Sequencing Center for Infectious Disease"/>
            <person name="Wu L."/>
            <person name="Ma J."/>
        </authorList>
    </citation>
    <scope>NUCLEOTIDE SEQUENCE [LARGE SCALE GENOMIC DNA]</scope>
    <source>
        <strain evidence="2">JCM 17688</strain>
    </source>
</reference>
<name>A0ABP8J680_9ACTN</name>
<dbReference type="Proteomes" id="UP001500635">
    <property type="component" value="Unassembled WGS sequence"/>
</dbReference>
<evidence type="ECO:0000313" key="2">
    <source>
        <dbReference type="Proteomes" id="UP001500635"/>
    </source>
</evidence>
<protein>
    <submittedName>
        <fullName evidence="1">Acyl-CoA dehydrogenase family protein</fullName>
    </submittedName>
</protein>
<accession>A0ABP8J680</accession>
<dbReference type="InterPro" id="IPR009100">
    <property type="entry name" value="AcylCoA_DH/oxidase_NM_dom_sf"/>
</dbReference>
<dbReference type="Gene3D" id="2.40.110.10">
    <property type="entry name" value="Butyryl-CoA Dehydrogenase, subunit A, domain 2"/>
    <property type="match status" value="1"/>
</dbReference>
<sequence length="355" mass="37489">MIAEAEEVICIPWAGTAGGPSVADAADVLTPLLRSCGRDVAQTVRRLPALGRCVGVHEATTPVRREWSAMATIGAFDLTVARIVEPHVDALAILDEAGSPLRGRGADSTWGVYAAEGPGVRLEARESRTGWTLTGTKPWCSLAQDLDYALITAWTARGIRRLFAVDLHSPGVAIGHERWVARGLSAVDSPSLICRAVAATPIGPDGWYHDRPGFAIGGMRVAAVWFGAAMAVGRTLRAHADRGALDQIGMMHLGAAEIALHQAGQVMADAAHRLDGDVPDTDRSVLGLHVRSAVRRAAEEVIERTAHALGPTPLVRDAAHAARIADLTVYLCQEHAERDVAALGNAVAEGRGLVL</sequence>